<dbReference type="GeneID" id="94195034"/>
<feature type="compositionally biased region" description="Basic and acidic residues" evidence="1">
    <location>
        <begin position="46"/>
        <end position="77"/>
    </location>
</feature>
<accession>A0AAV4LTR1</accession>
<proteinExistence type="predicted"/>
<evidence type="ECO:0000256" key="1">
    <source>
        <dbReference type="SAM" id="MobiDB-lite"/>
    </source>
</evidence>
<evidence type="ECO:0000313" key="3">
    <source>
        <dbReference type="Proteomes" id="UP001497744"/>
    </source>
</evidence>
<keyword evidence="3" id="KW-1185">Reference proteome</keyword>
<reference evidence="2 3" key="1">
    <citation type="submission" date="2021-06" db="EMBL/GenBank/DDBJ databases">
        <title>Genome sequence of Babesia caballi.</title>
        <authorList>
            <person name="Yamagishi J."/>
            <person name="Kidaka T."/>
            <person name="Ochi A."/>
        </authorList>
    </citation>
    <scope>NUCLEOTIDE SEQUENCE [LARGE SCALE GENOMIC DNA]</scope>
    <source>
        <strain evidence="2">USDA-D6B2</strain>
    </source>
</reference>
<dbReference type="AlphaFoldDB" id="A0AAV4LTR1"/>
<feature type="compositionally biased region" description="Basic and acidic residues" evidence="1">
    <location>
        <begin position="1"/>
        <end position="13"/>
    </location>
</feature>
<feature type="compositionally biased region" description="Basic and acidic residues" evidence="1">
    <location>
        <begin position="28"/>
        <end position="38"/>
    </location>
</feature>
<dbReference type="RefSeq" id="XP_067715622.1">
    <property type="nucleotide sequence ID" value="XM_067859521.1"/>
</dbReference>
<protein>
    <submittedName>
        <fullName evidence="2">Uncharacterized protein</fullName>
    </submittedName>
</protein>
<dbReference type="EMBL" id="BPLF01000002">
    <property type="protein sequence ID" value="GIX63553.1"/>
    <property type="molecule type" value="Genomic_DNA"/>
</dbReference>
<dbReference type="Proteomes" id="UP001497744">
    <property type="component" value="Unassembled WGS sequence"/>
</dbReference>
<organism evidence="2 3">
    <name type="scientific">Babesia caballi</name>
    <dbReference type="NCBI Taxonomy" id="5871"/>
    <lineage>
        <taxon>Eukaryota</taxon>
        <taxon>Sar</taxon>
        <taxon>Alveolata</taxon>
        <taxon>Apicomplexa</taxon>
        <taxon>Aconoidasida</taxon>
        <taxon>Piroplasmida</taxon>
        <taxon>Babesiidae</taxon>
        <taxon>Babesia</taxon>
    </lineage>
</organism>
<comment type="caution">
    <text evidence="2">The sequence shown here is derived from an EMBL/GenBank/DDBJ whole genome shotgun (WGS) entry which is preliminary data.</text>
</comment>
<gene>
    <name evidence="2" type="ORF">BcabD6B2_29880</name>
</gene>
<name>A0AAV4LTR1_BABCB</name>
<sequence>MDPLDPNHVDAKPRYRLYSPVRRVTFSRRSEVIPDNERCGAAPAHQPERNQRHENGDAQRGHEHDEEVPGDAHRHRKRDVELPVRDLALACAGGCAVTEGERAGDEGHAGALRTGKRHLLLVDPSRALGQVQEEEFRFGQQNQLVLLGDARSEIRRGWRLGHLRRRSPVHVQVARVHRQAELQLNPIVLERPPIERHVAVVDDRRRARLGVFDVDEGRHEPIHVRHPRFRVVALGHRRRRQGLQFVLGRQALVQAVHLVVVQVHAALQHVHHLHVDALRETQPPLERQHLHRERQGQRAVLPLPLQVLVPKGAPDRTHADERVDLAQNGRAAARERRVGCEKIEGRDRRVLCAVEGQAEGELGRVLTAKVGEGSYEVSQTDVARLVFQERVNCPPLLARRRAQCPLAEVVHGVGEAEGQLGYFGHIQVAPHGRVRCDTLVYVHDIRQRLGSFLRRLGVRDPVYSQEVLEEAVAIHHQGGIGDLGRKRRLAGLFLPQKRSAVGVQRLGAALGPLLEHVYILDGDSSRQLRQAAEAAVVEHLERAGGLLRALGAAHLAGHEQGGQREAPGLHGAPGICPIAFMLRRCT</sequence>
<evidence type="ECO:0000313" key="2">
    <source>
        <dbReference type="EMBL" id="GIX63553.1"/>
    </source>
</evidence>
<feature type="region of interest" description="Disordered" evidence="1">
    <location>
        <begin position="1"/>
        <end position="77"/>
    </location>
</feature>